<accession>A0A965ZFH3</accession>
<reference evidence="1" key="2">
    <citation type="submission" date="2020-10" db="EMBL/GenBank/DDBJ databases">
        <title>Mucilaginibacter sp. nov., isolated from soil.</title>
        <authorList>
            <person name="Jeon C.O."/>
        </authorList>
    </citation>
    <scope>NUCLEOTIDE SEQUENCE</scope>
    <source>
        <strain evidence="1">R11</strain>
    </source>
</reference>
<dbReference type="EMBL" id="WWEO01000042">
    <property type="protein sequence ID" value="NCD70083.1"/>
    <property type="molecule type" value="Genomic_DNA"/>
</dbReference>
<gene>
    <name evidence="1" type="ORF">GSY63_12005</name>
</gene>
<proteinExistence type="predicted"/>
<reference evidence="1" key="1">
    <citation type="submission" date="2020-01" db="EMBL/GenBank/DDBJ databases">
        <authorList>
            <person name="Seo Y.L."/>
        </authorList>
    </citation>
    <scope>NUCLEOTIDE SEQUENCE</scope>
    <source>
        <strain evidence="1">R11</strain>
    </source>
</reference>
<comment type="caution">
    <text evidence="1">The sequence shown here is derived from an EMBL/GenBank/DDBJ whole genome shotgun (WGS) entry which is preliminary data.</text>
</comment>
<sequence>MIKAFAGALFLTMGLITVKSKGQIKIITNNTQKTHYLEIAYDKAFVHKHSDSINYQKQFFKNFPSTFEDLCTIYGYDDKKGAAPLYNVAKLHIDKLFNLACVDSEKKATKFVGISLNGKWDADAVGYFQNNLQTFTIDKFATIIRLLNTYTDSDTISFWKFYLDIEDTDYRKKSYDSIVGKLRANNSKMTALVTEAYQIINKQQQNH</sequence>
<protein>
    <submittedName>
        <fullName evidence="1">Uncharacterized protein</fullName>
    </submittedName>
</protein>
<dbReference type="RefSeq" id="WP_166586048.1">
    <property type="nucleotide sequence ID" value="NZ_WWEO01000042.1"/>
</dbReference>
<dbReference type="Proteomes" id="UP000638732">
    <property type="component" value="Unassembled WGS sequence"/>
</dbReference>
<evidence type="ECO:0000313" key="1">
    <source>
        <dbReference type="EMBL" id="NCD70083.1"/>
    </source>
</evidence>
<keyword evidence="2" id="KW-1185">Reference proteome</keyword>
<name>A0A965ZFH3_9SPHI</name>
<organism evidence="1 2">
    <name type="scientific">Mucilaginibacter agri</name>
    <dbReference type="NCBI Taxonomy" id="2695265"/>
    <lineage>
        <taxon>Bacteria</taxon>
        <taxon>Pseudomonadati</taxon>
        <taxon>Bacteroidota</taxon>
        <taxon>Sphingobacteriia</taxon>
        <taxon>Sphingobacteriales</taxon>
        <taxon>Sphingobacteriaceae</taxon>
        <taxon>Mucilaginibacter</taxon>
    </lineage>
</organism>
<evidence type="ECO:0000313" key="2">
    <source>
        <dbReference type="Proteomes" id="UP000638732"/>
    </source>
</evidence>
<dbReference type="AlphaFoldDB" id="A0A965ZFH3"/>